<evidence type="ECO:0000259" key="1">
    <source>
        <dbReference type="Pfam" id="PF01048"/>
    </source>
</evidence>
<dbReference type="Pfam" id="PF24476">
    <property type="entry name" value="DUF7580"/>
    <property type="match status" value="1"/>
</dbReference>
<dbReference type="GO" id="GO:0009116">
    <property type="term" value="P:nucleoside metabolic process"/>
    <property type="evidence" value="ECO:0007669"/>
    <property type="project" value="InterPro"/>
</dbReference>
<dbReference type="STRING" id="78410.A0A0P7BNU1"/>
<dbReference type="InterPro" id="IPR000845">
    <property type="entry name" value="Nucleoside_phosphorylase_d"/>
</dbReference>
<organism evidence="3 4">
    <name type="scientific">Neonectria ditissima</name>
    <dbReference type="NCBI Taxonomy" id="78410"/>
    <lineage>
        <taxon>Eukaryota</taxon>
        <taxon>Fungi</taxon>
        <taxon>Dikarya</taxon>
        <taxon>Ascomycota</taxon>
        <taxon>Pezizomycotina</taxon>
        <taxon>Sordariomycetes</taxon>
        <taxon>Hypocreomycetidae</taxon>
        <taxon>Hypocreales</taxon>
        <taxon>Nectriaceae</taxon>
        <taxon>Neonectria</taxon>
    </lineage>
</organism>
<comment type="caution">
    <text evidence="3">The sequence shown here is derived from an EMBL/GenBank/DDBJ whole genome shotgun (WGS) entry which is preliminary data.</text>
</comment>
<dbReference type="SUPFAM" id="SSF53167">
    <property type="entry name" value="Purine and uridine phosphorylases"/>
    <property type="match status" value="1"/>
</dbReference>
<dbReference type="InterPro" id="IPR053137">
    <property type="entry name" value="NLR-like"/>
</dbReference>
<keyword evidence="4" id="KW-1185">Reference proteome</keyword>
<dbReference type="OrthoDB" id="1658288at2759"/>
<dbReference type="InterPro" id="IPR056002">
    <property type="entry name" value="DUF7580"/>
</dbReference>
<evidence type="ECO:0000259" key="2">
    <source>
        <dbReference type="Pfam" id="PF24476"/>
    </source>
</evidence>
<dbReference type="EMBL" id="LKCW01000053">
    <property type="protein sequence ID" value="KPM42141.1"/>
    <property type="molecule type" value="Genomic_DNA"/>
</dbReference>
<protein>
    <submittedName>
        <fullName evidence="3">Uncharacterized protein</fullName>
    </submittedName>
</protein>
<dbReference type="InterPro" id="IPR035994">
    <property type="entry name" value="Nucleoside_phosphorylase_sf"/>
</dbReference>
<accession>A0A0P7BNU1</accession>
<dbReference type="PANTHER" id="PTHR46082">
    <property type="entry name" value="ATP/GTP-BINDING PROTEIN-RELATED"/>
    <property type="match status" value="1"/>
</dbReference>
<dbReference type="AlphaFoldDB" id="A0A0P7BNU1"/>
<dbReference type="Proteomes" id="UP000050424">
    <property type="component" value="Unassembled WGS sequence"/>
</dbReference>
<dbReference type="Gene3D" id="3.40.50.1580">
    <property type="entry name" value="Nucleoside phosphorylase domain"/>
    <property type="match status" value="1"/>
</dbReference>
<gene>
    <name evidence="3" type="ORF">AK830_g4416</name>
</gene>
<feature type="domain" description="DUF7580" evidence="2">
    <location>
        <begin position="322"/>
        <end position="505"/>
    </location>
</feature>
<evidence type="ECO:0000313" key="3">
    <source>
        <dbReference type="EMBL" id="KPM42141.1"/>
    </source>
</evidence>
<sequence length="885" mass="98268">MDDSDAVELLKTRAWDISEVIQSLNKCPHISQAAQQHMSKEMSHICSVCLGIETNLGLISTRLESDPEAGLGGDIKQDVSGLLNVLNEMSSVSAYPFFTALEIAKNVLAEIAPISGHAKDSHKSILAYLRQPSFVVESLSGMCEKLLRRLQTSDTEDAMEIPEPEDHSHAHRALFPVLRKYSFCSTCHSRQGPQDVKTWHPTRLFLMDPVTREDDLVRFDVITASIADDSWQDLCINVSSASRKRVTFGSDDDDIDSSCCQPTLKNQERLDGFCQIFQDDYGCRISLKLEDGALFRLGVKMKKHQASPGVGLCLADVLTQYTLKVKEKLALSHAIALAFWEFYDSQLMLRAWNSHNIWFMPEPSLRDSSEGLPMRAYISFHPEVSECDFDASEFIHQNSLIHKCPRIQSLAILLIEIGLGKPFQCRSFKGPTPQLNTRYTVASQYLEELKETEWENFGHKYIFTNAVEGCLKLGGLMGKETNSDNCDSINLRRGLLYQKVLSPLQWLHSSFREPNQRASYLTAKRLVQDNHQTNEYPPSPPKETSISLPPTLIVTNPNIPPANKQVPPANRFAFEIAIICALTIESNAIESLFDRHWDDDGIGYDKATGDPNAYSTGLIGRHNVVLAHMPGMGKGSAAAVAANCRGSFPNIKLAIVVGICGAVPFTPDKKEEIILGDVIVSDGIIQYDLGRKFDERFERKDTLLDSLGRPNAEIRGLLTKLKGLHSQKTMQNKIAAYLKELQKESELKAEYPGAQHDRLFAATYSHFGDGSRCKQGRCHGELVSRHRLTTGLTQPKVHFGLMASGDTVMKSGAERDSIARQEGVLGFEMEGAGVWDAFPCVVIKGACDYADSHKTKTWQQYAAATAAACTKAFLSQWVPSLGSCE</sequence>
<reference evidence="3 4" key="1">
    <citation type="submission" date="2015-09" db="EMBL/GenBank/DDBJ databases">
        <title>Draft genome of a European isolate of the apple canker pathogen Neonectria ditissima.</title>
        <authorList>
            <person name="Gomez-Cortecero A."/>
            <person name="Harrison R.J."/>
            <person name="Armitage A.D."/>
        </authorList>
    </citation>
    <scope>NUCLEOTIDE SEQUENCE [LARGE SCALE GENOMIC DNA]</scope>
    <source>
        <strain evidence="3 4">R09/05</strain>
    </source>
</reference>
<evidence type="ECO:0000313" key="4">
    <source>
        <dbReference type="Proteomes" id="UP000050424"/>
    </source>
</evidence>
<proteinExistence type="predicted"/>
<feature type="domain" description="Nucleoside phosphorylase" evidence="1">
    <location>
        <begin position="576"/>
        <end position="874"/>
    </location>
</feature>
<dbReference type="PANTHER" id="PTHR46082:SF6">
    <property type="entry name" value="AAA+ ATPASE DOMAIN-CONTAINING PROTEIN-RELATED"/>
    <property type="match status" value="1"/>
</dbReference>
<dbReference type="Pfam" id="PF01048">
    <property type="entry name" value="PNP_UDP_1"/>
    <property type="match status" value="1"/>
</dbReference>
<dbReference type="GO" id="GO:0003824">
    <property type="term" value="F:catalytic activity"/>
    <property type="evidence" value="ECO:0007669"/>
    <property type="project" value="InterPro"/>
</dbReference>
<name>A0A0P7BNU1_9HYPO</name>